<sequence length="264" mass="29622">MCNPRRVRVRASSRLTRIWQEELRRTGRASAEVAGEATLREAFGSLLGAPARRAFEAALGADTRWTWQDGAYRLDLDGGTVVYHLDTGEIEMTARLSDIVTAEAEVVRTLEGTVEVDATAEHTEKYYDDNWAGLSKSVAERSARAQAQERADRDAAEKGARQEEQERLAGRRRLAGQRDAIDAEAHAEAERRAATEAERRRGELERDAETRLLEARTGFLRPVHEVLAVAYRDAIVEYAREHGVRDIQIDESDGTLNIQFEMEA</sequence>
<evidence type="ECO:0000313" key="4">
    <source>
        <dbReference type="Proteomes" id="UP000053127"/>
    </source>
</evidence>
<reference evidence="3 4" key="1">
    <citation type="submission" date="2015-10" db="EMBL/GenBank/DDBJ databases">
        <title>Draft genome sequence of Streptomyces yokosukanensis DSM 40224, type strain for the species Streptomyces yokosukanensis.</title>
        <authorList>
            <person name="Ruckert C."/>
            <person name="Winkler A."/>
            <person name="Kalinowski J."/>
            <person name="Kampfer P."/>
            <person name="Glaeser S."/>
        </authorList>
    </citation>
    <scope>NUCLEOTIDE SEQUENCE [LARGE SCALE GENOMIC DNA]</scope>
    <source>
        <strain evidence="3 4">DSM 40224</strain>
    </source>
</reference>
<dbReference type="InterPro" id="IPR045482">
    <property type="entry name" value="fvmX2"/>
</dbReference>
<accession>A0A101P0U9</accession>
<feature type="region of interest" description="Disordered" evidence="1">
    <location>
        <begin position="142"/>
        <end position="205"/>
    </location>
</feature>
<organism evidence="3 4">
    <name type="scientific">Streptomyces yokosukanensis</name>
    <dbReference type="NCBI Taxonomy" id="67386"/>
    <lineage>
        <taxon>Bacteria</taxon>
        <taxon>Bacillati</taxon>
        <taxon>Actinomycetota</taxon>
        <taxon>Actinomycetes</taxon>
        <taxon>Kitasatosporales</taxon>
        <taxon>Streptomycetaceae</taxon>
        <taxon>Streptomyces</taxon>
    </lineage>
</organism>
<name>A0A101P0U9_9ACTN</name>
<keyword evidence="4" id="KW-1185">Reference proteome</keyword>
<evidence type="ECO:0000313" key="3">
    <source>
        <dbReference type="EMBL" id="KUN02855.1"/>
    </source>
</evidence>
<dbReference type="STRING" id="67386.AQI95_25320"/>
<feature type="domain" description="FtsH ternary system" evidence="2">
    <location>
        <begin position="1"/>
        <end position="261"/>
    </location>
</feature>
<evidence type="ECO:0000256" key="1">
    <source>
        <dbReference type="SAM" id="MobiDB-lite"/>
    </source>
</evidence>
<feature type="compositionally biased region" description="Basic and acidic residues" evidence="1">
    <location>
        <begin position="142"/>
        <end position="169"/>
    </location>
</feature>
<comment type="caution">
    <text evidence="3">The sequence shown here is derived from an EMBL/GenBank/DDBJ whole genome shotgun (WGS) entry which is preliminary data.</text>
</comment>
<dbReference type="RefSeq" id="WP_067128141.1">
    <property type="nucleotide sequence ID" value="NZ_JBFACD010000010.1"/>
</dbReference>
<dbReference type="AlphaFoldDB" id="A0A101P0U9"/>
<dbReference type="Pfam" id="PF20000">
    <property type="entry name" value="fvmX2"/>
    <property type="match status" value="1"/>
</dbReference>
<dbReference type="EMBL" id="LMWN01000036">
    <property type="protein sequence ID" value="KUN02855.1"/>
    <property type="molecule type" value="Genomic_DNA"/>
</dbReference>
<feature type="compositionally biased region" description="Basic and acidic residues" evidence="1">
    <location>
        <begin position="179"/>
        <end position="205"/>
    </location>
</feature>
<proteinExistence type="predicted"/>
<evidence type="ECO:0000259" key="2">
    <source>
        <dbReference type="Pfam" id="PF20000"/>
    </source>
</evidence>
<dbReference type="Proteomes" id="UP000053127">
    <property type="component" value="Unassembled WGS sequence"/>
</dbReference>
<protein>
    <recommendedName>
        <fullName evidence="2">FtsH ternary system domain-containing protein</fullName>
    </recommendedName>
</protein>
<dbReference type="OrthoDB" id="3695780at2"/>
<gene>
    <name evidence="3" type="ORF">AQI95_25320</name>
</gene>